<name>A0ABU1G579_9GAMM</name>
<evidence type="ECO:0000256" key="7">
    <source>
        <dbReference type="RuleBase" id="RU000416"/>
    </source>
</evidence>
<dbReference type="PROSITE" id="PS51679">
    <property type="entry name" value="SAM_MT_C5"/>
    <property type="match status" value="1"/>
</dbReference>
<dbReference type="InterPro" id="IPR031303">
    <property type="entry name" value="C5_meth_CS"/>
</dbReference>
<dbReference type="GO" id="GO:0003886">
    <property type="term" value="F:DNA (cytosine-5-)-methyltransferase activity"/>
    <property type="evidence" value="ECO:0007669"/>
    <property type="project" value="UniProtKB-EC"/>
</dbReference>
<evidence type="ECO:0000256" key="1">
    <source>
        <dbReference type="ARBA" id="ARBA00022603"/>
    </source>
</evidence>
<dbReference type="InterPro" id="IPR018117">
    <property type="entry name" value="C5_DNA_meth_AS"/>
</dbReference>
<dbReference type="EMBL" id="JARWAK010000014">
    <property type="protein sequence ID" value="MDR5868108.1"/>
    <property type="molecule type" value="Genomic_DNA"/>
</dbReference>
<dbReference type="SUPFAM" id="SSF53335">
    <property type="entry name" value="S-adenosyl-L-methionine-dependent methyltransferases"/>
    <property type="match status" value="1"/>
</dbReference>
<evidence type="ECO:0000256" key="4">
    <source>
        <dbReference type="ARBA" id="ARBA00022747"/>
    </source>
</evidence>
<dbReference type="InterPro" id="IPR050390">
    <property type="entry name" value="C5-Methyltransferase"/>
</dbReference>
<organism evidence="9 10">
    <name type="scientific">Halomonas koreensis</name>
    <dbReference type="NCBI Taxonomy" id="245385"/>
    <lineage>
        <taxon>Bacteria</taxon>
        <taxon>Pseudomonadati</taxon>
        <taxon>Pseudomonadota</taxon>
        <taxon>Gammaproteobacteria</taxon>
        <taxon>Oceanospirillales</taxon>
        <taxon>Halomonadaceae</taxon>
        <taxon>Halomonas</taxon>
    </lineage>
</organism>
<comment type="caution">
    <text evidence="9">The sequence shown here is derived from an EMBL/GenBank/DDBJ whole genome shotgun (WGS) entry which is preliminary data.</text>
</comment>
<evidence type="ECO:0000313" key="9">
    <source>
        <dbReference type="EMBL" id="MDR5868108.1"/>
    </source>
</evidence>
<dbReference type="Gene3D" id="3.90.120.10">
    <property type="entry name" value="DNA Methylase, subunit A, domain 2"/>
    <property type="match status" value="1"/>
</dbReference>
<keyword evidence="4" id="KW-0680">Restriction system</keyword>
<evidence type="ECO:0000256" key="6">
    <source>
        <dbReference type="PROSITE-ProRule" id="PRU01016"/>
    </source>
</evidence>
<dbReference type="PANTHER" id="PTHR10629:SF52">
    <property type="entry name" value="DNA (CYTOSINE-5)-METHYLTRANSFERASE 1"/>
    <property type="match status" value="1"/>
</dbReference>
<keyword evidence="2 6" id="KW-0808">Transferase</keyword>
<dbReference type="Proteomes" id="UP001264519">
    <property type="component" value="Unassembled WGS sequence"/>
</dbReference>
<dbReference type="Pfam" id="PF00145">
    <property type="entry name" value="DNA_methylase"/>
    <property type="match status" value="1"/>
</dbReference>
<dbReference type="PROSITE" id="PS00095">
    <property type="entry name" value="C5_MTASE_2"/>
    <property type="match status" value="1"/>
</dbReference>
<dbReference type="PROSITE" id="PS00094">
    <property type="entry name" value="C5_MTASE_1"/>
    <property type="match status" value="1"/>
</dbReference>
<evidence type="ECO:0000256" key="2">
    <source>
        <dbReference type="ARBA" id="ARBA00022679"/>
    </source>
</evidence>
<dbReference type="RefSeq" id="WP_309653684.1">
    <property type="nucleotide sequence ID" value="NZ_JARWAK010000014.1"/>
</dbReference>
<proteinExistence type="inferred from homology"/>
<keyword evidence="1 6" id="KW-0489">Methyltransferase</keyword>
<evidence type="ECO:0000256" key="3">
    <source>
        <dbReference type="ARBA" id="ARBA00022691"/>
    </source>
</evidence>
<comment type="similarity">
    <text evidence="6 7">Belongs to the class I-like SAM-binding methyltransferase superfamily. C5-methyltransferase family.</text>
</comment>
<dbReference type="PRINTS" id="PR00105">
    <property type="entry name" value="C5METTRFRASE"/>
</dbReference>
<sequence length="426" mass="47210">MKNSSKRPIGIDLFAGAGGMSLGFEQAGFDVAAAVEIDPIHCATHEYNFPHSKAICASVIDMTGDEIRKRAEIGNREVDVVFGGAPCQGFSMIGKRVLDDPRNQLASHYVRLVEELKPKYCVFENVKGLTLGKHRKFLDEMISALDKAGYDVVMPYQVLNASDYGVPQSRQRLFLLGARKGLPAPTYPEPLKEGATVWDAIGDLPDANTFEDLKATDAVRTEWTTESTYGRRLRGLERDPGDYSYPRIHDPDLLSSSLRTEHTDLSKSRFSSTEPGKTEPVSRFRKLDPAGLCNTLRAGTDSARGAFTSPRPIHPSLARVITVREAARLHSFPDWFRLHSTKWHGFRQIGNSVPPLLGRAVAGQIMQALGETPRKPRKKLELNEAEFLYMDMGDAAGYFGVPHDTIAQRTRKSTPKKVVRDKADVG</sequence>
<feature type="active site" evidence="6">
    <location>
        <position position="87"/>
    </location>
</feature>
<dbReference type="PANTHER" id="PTHR10629">
    <property type="entry name" value="CYTOSINE-SPECIFIC METHYLTRANSFERASE"/>
    <property type="match status" value="1"/>
</dbReference>
<dbReference type="InterPro" id="IPR001525">
    <property type="entry name" value="C5_MeTfrase"/>
</dbReference>
<keyword evidence="3 6" id="KW-0949">S-adenosyl-L-methionine</keyword>
<dbReference type="EC" id="2.1.1.37" evidence="8"/>
<dbReference type="Gene3D" id="3.40.50.150">
    <property type="entry name" value="Vaccinia Virus protein VP39"/>
    <property type="match status" value="1"/>
</dbReference>
<dbReference type="GO" id="GO:0032259">
    <property type="term" value="P:methylation"/>
    <property type="evidence" value="ECO:0007669"/>
    <property type="project" value="UniProtKB-KW"/>
</dbReference>
<protein>
    <recommendedName>
        <fullName evidence="8">Cytosine-specific methyltransferase</fullName>
        <ecNumber evidence="8">2.1.1.37</ecNumber>
    </recommendedName>
</protein>
<evidence type="ECO:0000256" key="5">
    <source>
        <dbReference type="ARBA" id="ARBA00047422"/>
    </source>
</evidence>
<dbReference type="NCBIfam" id="TIGR00675">
    <property type="entry name" value="dcm"/>
    <property type="match status" value="1"/>
</dbReference>
<keyword evidence="10" id="KW-1185">Reference proteome</keyword>
<comment type="catalytic activity">
    <reaction evidence="5 8">
        <text>a 2'-deoxycytidine in DNA + S-adenosyl-L-methionine = a 5-methyl-2'-deoxycytidine in DNA + S-adenosyl-L-homocysteine + H(+)</text>
        <dbReference type="Rhea" id="RHEA:13681"/>
        <dbReference type="Rhea" id="RHEA-COMP:11369"/>
        <dbReference type="Rhea" id="RHEA-COMP:11370"/>
        <dbReference type="ChEBI" id="CHEBI:15378"/>
        <dbReference type="ChEBI" id="CHEBI:57856"/>
        <dbReference type="ChEBI" id="CHEBI:59789"/>
        <dbReference type="ChEBI" id="CHEBI:85452"/>
        <dbReference type="ChEBI" id="CHEBI:85454"/>
        <dbReference type="EC" id="2.1.1.37"/>
    </reaction>
</comment>
<dbReference type="CDD" id="cd00315">
    <property type="entry name" value="Cyt_C5_DNA_methylase"/>
    <property type="match status" value="1"/>
</dbReference>
<dbReference type="InterPro" id="IPR029063">
    <property type="entry name" value="SAM-dependent_MTases_sf"/>
</dbReference>
<reference evidence="9 10" key="1">
    <citation type="submission" date="2023-04" db="EMBL/GenBank/DDBJ databases">
        <title>A long-awaited taxogenomic arrangement of the family Halomonadaceae.</title>
        <authorList>
            <person name="De La Haba R."/>
            <person name="Chuvochina M."/>
            <person name="Wittouck S."/>
            <person name="Arahal D.R."/>
            <person name="Sanchez-Porro C."/>
            <person name="Hugenholtz P."/>
            <person name="Ventosa A."/>
        </authorList>
    </citation>
    <scope>NUCLEOTIDE SEQUENCE [LARGE SCALE GENOMIC DNA]</scope>
    <source>
        <strain evidence="9 10">DSM 23530</strain>
    </source>
</reference>
<gene>
    <name evidence="9" type="ORF">QC818_15055</name>
</gene>
<evidence type="ECO:0000313" key="10">
    <source>
        <dbReference type="Proteomes" id="UP001264519"/>
    </source>
</evidence>
<accession>A0ABU1G579</accession>
<evidence type="ECO:0000256" key="8">
    <source>
        <dbReference type="RuleBase" id="RU000417"/>
    </source>
</evidence>